<proteinExistence type="predicted"/>
<name>A0A6C0BM40_9ZZZZ</name>
<dbReference type="EMBL" id="MN739204">
    <property type="protein sequence ID" value="QHS93457.1"/>
    <property type="molecule type" value="Genomic_DNA"/>
</dbReference>
<reference evidence="1" key="1">
    <citation type="journal article" date="2020" name="Nature">
        <title>Giant virus diversity and host interactions through global metagenomics.</title>
        <authorList>
            <person name="Schulz F."/>
            <person name="Roux S."/>
            <person name="Paez-Espino D."/>
            <person name="Jungbluth S."/>
            <person name="Walsh D.A."/>
            <person name="Denef V.J."/>
            <person name="McMahon K.D."/>
            <person name="Konstantinidis K.T."/>
            <person name="Eloe-Fadrosh E.A."/>
            <person name="Kyrpides N.C."/>
            <person name="Woyke T."/>
        </authorList>
    </citation>
    <scope>NUCLEOTIDE SEQUENCE</scope>
    <source>
        <strain evidence="1">GVMAG-M-3300017989-17</strain>
    </source>
</reference>
<dbReference type="Pfam" id="PF08795">
    <property type="entry name" value="DUF1796"/>
    <property type="match status" value="1"/>
</dbReference>
<evidence type="ECO:0008006" key="2">
    <source>
        <dbReference type="Google" id="ProtNLM"/>
    </source>
</evidence>
<protein>
    <recommendedName>
        <fullName evidence="2">Papain-like cysteine peptidase</fullName>
    </recommendedName>
</protein>
<evidence type="ECO:0000313" key="1">
    <source>
        <dbReference type="EMBL" id="QHS93457.1"/>
    </source>
</evidence>
<dbReference type="InterPro" id="IPR014903">
    <property type="entry name" value="DUF1796"/>
</dbReference>
<accession>A0A6C0BM40</accession>
<dbReference type="AlphaFoldDB" id="A0A6C0BM40"/>
<organism evidence="1">
    <name type="scientific">viral metagenome</name>
    <dbReference type="NCBI Taxonomy" id="1070528"/>
    <lineage>
        <taxon>unclassified sequences</taxon>
        <taxon>metagenomes</taxon>
        <taxon>organismal metagenomes</taxon>
    </lineage>
</organism>
<sequence>MSTASPPDVWLSAGEWCLAAHQLKIHGLRKHAYPFDWSFHSLDHVTLALNDDLPLQAIFDGDTAGPRVDHEEHYVMTFPHRELMRDFPDIVARWKTLLEQARAGEIRVRWLYVTRENDPNVQEKLKRFMAAVPFQNYHVLHVHYHTWKDDDDAEKVNRIECETPHLCHEHLTEVKAYISHAWDGDNWNARDHPGLWDQIFDQCAQ</sequence>